<comment type="caution">
    <text evidence="1">The sequence shown here is derived from an EMBL/GenBank/DDBJ whole genome shotgun (WGS) entry which is preliminary data.</text>
</comment>
<feature type="non-terminal residue" evidence="1">
    <location>
        <position position="58"/>
    </location>
</feature>
<reference evidence="1" key="1">
    <citation type="journal article" date="2023" name="Genome Biol. Evol.">
        <title>Long-read-based Genome Assembly of Drosophila gunungcola Reveals Fewer Chemosensory Genes in Flower-breeding Species.</title>
        <authorList>
            <person name="Negi A."/>
            <person name="Liao B.Y."/>
            <person name="Yeh S.D."/>
        </authorList>
    </citation>
    <scope>NUCLEOTIDE SEQUENCE</scope>
    <source>
        <strain evidence="1">Sukarami</strain>
    </source>
</reference>
<protein>
    <submittedName>
        <fullName evidence="1">Uncharacterized protein</fullName>
    </submittedName>
</protein>
<accession>A0A9P9YPH7</accession>
<dbReference type="Proteomes" id="UP001059596">
    <property type="component" value="Unassembled WGS sequence"/>
</dbReference>
<name>A0A9P9YPH7_9MUSC</name>
<dbReference type="AlphaFoldDB" id="A0A9P9YPH7"/>
<keyword evidence="2" id="KW-1185">Reference proteome</keyword>
<dbReference type="EMBL" id="JAMKOV010000004">
    <property type="protein sequence ID" value="KAI8040764.1"/>
    <property type="molecule type" value="Genomic_DNA"/>
</dbReference>
<gene>
    <name evidence="1" type="ORF">M5D96_006707</name>
</gene>
<evidence type="ECO:0000313" key="1">
    <source>
        <dbReference type="EMBL" id="KAI8040764.1"/>
    </source>
</evidence>
<proteinExistence type="predicted"/>
<organism evidence="1 2">
    <name type="scientific">Drosophila gunungcola</name>
    <name type="common">fruit fly</name>
    <dbReference type="NCBI Taxonomy" id="103775"/>
    <lineage>
        <taxon>Eukaryota</taxon>
        <taxon>Metazoa</taxon>
        <taxon>Ecdysozoa</taxon>
        <taxon>Arthropoda</taxon>
        <taxon>Hexapoda</taxon>
        <taxon>Insecta</taxon>
        <taxon>Pterygota</taxon>
        <taxon>Neoptera</taxon>
        <taxon>Endopterygota</taxon>
        <taxon>Diptera</taxon>
        <taxon>Brachycera</taxon>
        <taxon>Muscomorpha</taxon>
        <taxon>Ephydroidea</taxon>
        <taxon>Drosophilidae</taxon>
        <taxon>Drosophila</taxon>
        <taxon>Sophophora</taxon>
    </lineage>
</organism>
<sequence>QIRIPFPFRGKKPINRRQRRRTSCETSGIVAPEKRSPRKIVCGGLCDIYNGLGSFSNI</sequence>
<evidence type="ECO:0000313" key="2">
    <source>
        <dbReference type="Proteomes" id="UP001059596"/>
    </source>
</evidence>